<dbReference type="Pfam" id="PF00155">
    <property type="entry name" value="Aminotran_1_2"/>
    <property type="match status" value="1"/>
</dbReference>
<evidence type="ECO:0000256" key="2">
    <source>
        <dbReference type="ARBA" id="ARBA00012224"/>
    </source>
</evidence>
<dbReference type="PATRIC" id="fig|1938.3.peg.9495"/>
<comment type="caution">
    <text evidence="8">The sequence shown here is derived from an EMBL/GenBank/DDBJ whole genome shotgun (WGS) entry which is preliminary data.</text>
</comment>
<evidence type="ECO:0000256" key="3">
    <source>
        <dbReference type="ARBA" id="ARBA00022898"/>
    </source>
</evidence>
<comment type="similarity">
    <text evidence="5">Belongs to the class-II pyridoxal-phosphate-dependent aminotransferase family. MalY/PatB cystathionine beta-lyase subfamily.</text>
</comment>
<proteinExistence type="inferred from homology"/>
<dbReference type="Gene3D" id="3.90.1150.10">
    <property type="entry name" value="Aspartate Aminotransferase, domain 1"/>
    <property type="match status" value="1"/>
</dbReference>
<dbReference type="EMBL" id="LFNT01000087">
    <property type="protein sequence ID" value="KMS67953.1"/>
    <property type="molecule type" value="Genomic_DNA"/>
</dbReference>
<feature type="domain" description="Aminotransferase class I/classII large" evidence="7">
    <location>
        <begin position="14"/>
        <end position="360"/>
    </location>
</feature>
<comment type="cofactor">
    <cofactor evidence="1">
        <name>pyridoxal 5'-phosphate</name>
        <dbReference type="ChEBI" id="CHEBI:597326"/>
    </cofactor>
</comment>
<dbReference type="GO" id="GO:0047804">
    <property type="term" value="F:cysteine-S-conjugate beta-lyase activity"/>
    <property type="evidence" value="ECO:0007669"/>
    <property type="project" value="UniProtKB-EC"/>
</dbReference>
<evidence type="ECO:0000256" key="1">
    <source>
        <dbReference type="ARBA" id="ARBA00001933"/>
    </source>
</evidence>
<dbReference type="InterPro" id="IPR015424">
    <property type="entry name" value="PyrdxlP-dep_Trfase"/>
</dbReference>
<organism evidence="8 9">
    <name type="scientific">Streptomyces viridochromogenes</name>
    <dbReference type="NCBI Taxonomy" id="1938"/>
    <lineage>
        <taxon>Bacteria</taxon>
        <taxon>Bacillati</taxon>
        <taxon>Actinomycetota</taxon>
        <taxon>Actinomycetes</taxon>
        <taxon>Kitasatosporales</taxon>
        <taxon>Streptomycetaceae</taxon>
        <taxon>Streptomyces</taxon>
    </lineage>
</organism>
<dbReference type="PANTHER" id="PTHR43525">
    <property type="entry name" value="PROTEIN MALY"/>
    <property type="match status" value="1"/>
</dbReference>
<dbReference type="InterPro" id="IPR015422">
    <property type="entry name" value="PyrdxlP-dep_Trfase_small"/>
</dbReference>
<gene>
    <name evidence="8" type="ORF">ACM01_40840</name>
</gene>
<evidence type="ECO:0000313" key="8">
    <source>
        <dbReference type="EMBL" id="KMS67953.1"/>
    </source>
</evidence>
<sequence length="389" mass="41753">MNPYSYKWQMYPGLIPLCHGDMDFDSDPKVIEAVLSRLSWPLTYPPPYRVSGVATTLSHYYQDAHGLTVPEDAFWLAAGCLSQSYQVFASLLAPGDEVLYWKPAFKHVPGAVAAAGGIPVPLPVVDRELVREDLERLRGPATRAVYLVNPHNPTGKVFTEAELRTVSEFAAAHDLVVVSNELHARLVWEGGHTPFATVDDAAPQLSITLSGASKSHNLAGIGGAFAFSLNRTLLASVCGPAMHLCPEATSVQQAALAAAYGGDSPWLRETRGRLRSARDYVCRELRAKLPGVVLSPPQGTYFLWVDFQSCLRPGENAAEVLRRDCGVTSGAGPDFGGTASQARLSFAAQEDLLRQAVRQITDGLTGRLSGGGPAVDQPTPAAAQPTRTH</sequence>
<dbReference type="GO" id="GO:0030170">
    <property type="term" value="F:pyridoxal phosphate binding"/>
    <property type="evidence" value="ECO:0007669"/>
    <property type="project" value="InterPro"/>
</dbReference>
<name>A0A0J7YXW0_STRVR</name>
<dbReference type="PANTHER" id="PTHR43525:SF1">
    <property type="entry name" value="PROTEIN MALY"/>
    <property type="match status" value="1"/>
</dbReference>
<dbReference type="AlphaFoldDB" id="A0A0J7YXW0"/>
<evidence type="ECO:0000256" key="6">
    <source>
        <dbReference type="SAM" id="MobiDB-lite"/>
    </source>
</evidence>
<dbReference type="EC" id="4.4.1.13" evidence="2"/>
<evidence type="ECO:0000313" key="9">
    <source>
        <dbReference type="Proteomes" id="UP000037432"/>
    </source>
</evidence>
<dbReference type="CDD" id="cd00609">
    <property type="entry name" value="AAT_like"/>
    <property type="match status" value="1"/>
</dbReference>
<dbReference type="RefSeq" id="WP_048586543.1">
    <property type="nucleotide sequence ID" value="NZ_LFNT01000087.1"/>
</dbReference>
<evidence type="ECO:0000259" key="7">
    <source>
        <dbReference type="Pfam" id="PF00155"/>
    </source>
</evidence>
<dbReference type="SUPFAM" id="SSF53383">
    <property type="entry name" value="PLP-dependent transferases"/>
    <property type="match status" value="1"/>
</dbReference>
<protein>
    <recommendedName>
        <fullName evidence="2">cysteine-S-conjugate beta-lyase</fullName>
        <ecNumber evidence="2">4.4.1.13</ecNumber>
    </recommendedName>
</protein>
<dbReference type="InterPro" id="IPR015421">
    <property type="entry name" value="PyrdxlP-dep_Trfase_major"/>
</dbReference>
<evidence type="ECO:0000256" key="5">
    <source>
        <dbReference type="ARBA" id="ARBA00037974"/>
    </source>
</evidence>
<dbReference type="Proteomes" id="UP000037432">
    <property type="component" value="Unassembled WGS sequence"/>
</dbReference>
<accession>A0A0J7YXW0</accession>
<dbReference type="InterPro" id="IPR004839">
    <property type="entry name" value="Aminotransferase_I/II_large"/>
</dbReference>
<feature type="region of interest" description="Disordered" evidence="6">
    <location>
        <begin position="364"/>
        <end position="389"/>
    </location>
</feature>
<dbReference type="InterPro" id="IPR051798">
    <property type="entry name" value="Class-II_PLP-Dep_Aminotrans"/>
</dbReference>
<reference evidence="8 9" key="1">
    <citation type="submission" date="2015-06" db="EMBL/GenBank/DDBJ databases">
        <authorList>
            <person name="Ju K.-S."/>
            <person name="Doroghazi J.R."/>
            <person name="Metcalf W.W."/>
        </authorList>
    </citation>
    <scope>NUCLEOTIDE SEQUENCE [LARGE SCALE GENOMIC DNA]</scope>
    <source>
        <strain evidence="8 9">NRRL 3414</strain>
    </source>
</reference>
<evidence type="ECO:0000256" key="4">
    <source>
        <dbReference type="ARBA" id="ARBA00023239"/>
    </source>
</evidence>
<keyword evidence="4" id="KW-0456">Lyase</keyword>
<dbReference type="Gene3D" id="3.40.640.10">
    <property type="entry name" value="Type I PLP-dependent aspartate aminotransferase-like (Major domain)"/>
    <property type="match status" value="1"/>
</dbReference>
<keyword evidence="3" id="KW-0663">Pyridoxal phosphate</keyword>
<dbReference type="OrthoDB" id="3224382at2"/>